<feature type="chain" id="PRO_5034361473" evidence="1">
    <location>
        <begin position="19"/>
        <end position="76"/>
    </location>
</feature>
<organism evidence="2 3">
    <name type="scientific">Venturia inaequalis</name>
    <name type="common">Apple scab fungus</name>
    <dbReference type="NCBI Taxonomy" id="5025"/>
    <lineage>
        <taxon>Eukaryota</taxon>
        <taxon>Fungi</taxon>
        <taxon>Dikarya</taxon>
        <taxon>Ascomycota</taxon>
        <taxon>Pezizomycotina</taxon>
        <taxon>Dothideomycetes</taxon>
        <taxon>Pleosporomycetidae</taxon>
        <taxon>Venturiales</taxon>
        <taxon>Venturiaceae</taxon>
        <taxon>Venturia</taxon>
    </lineage>
</organism>
<gene>
    <name evidence="2" type="ORF">EG328_011546</name>
</gene>
<evidence type="ECO:0000313" key="3">
    <source>
        <dbReference type="Proteomes" id="UP000447873"/>
    </source>
</evidence>
<protein>
    <submittedName>
        <fullName evidence="2">Uncharacterized protein</fullName>
    </submittedName>
</protein>
<proteinExistence type="predicted"/>
<keyword evidence="1" id="KW-0732">Signal</keyword>
<reference evidence="2 3" key="1">
    <citation type="submission" date="2018-12" db="EMBL/GenBank/DDBJ databases">
        <title>Venturia inaequalis Genome Resource.</title>
        <authorList>
            <person name="Lichtner F.J."/>
        </authorList>
    </citation>
    <scope>NUCLEOTIDE SEQUENCE [LARGE SCALE GENOMIC DNA]</scope>
    <source>
        <strain evidence="2 3">120213</strain>
    </source>
</reference>
<dbReference type="EMBL" id="WNWS01000879">
    <property type="protein sequence ID" value="KAE9963248.1"/>
    <property type="molecule type" value="Genomic_DNA"/>
</dbReference>
<comment type="caution">
    <text evidence="2">The sequence shown here is derived from an EMBL/GenBank/DDBJ whole genome shotgun (WGS) entry which is preliminary data.</text>
</comment>
<evidence type="ECO:0000256" key="1">
    <source>
        <dbReference type="SAM" id="SignalP"/>
    </source>
</evidence>
<evidence type="ECO:0000313" key="2">
    <source>
        <dbReference type="EMBL" id="KAE9963248.1"/>
    </source>
</evidence>
<dbReference type="Proteomes" id="UP000447873">
    <property type="component" value="Unassembled WGS sequence"/>
</dbReference>
<feature type="signal peptide" evidence="1">
    <location>
        <begin position="1"/>
        <end position="18"/>
    </location>
</feature>
<accession>A0A8H3YKQ0</accession>
<sequence>MQISILLALFSAAALTSATPTAEAEAWKSLETRGGPSYILNCCNPKNNEKYHHKETGECCYNIGGSANYEYPRPSL</sequence>
<dbReference type="AlphaFoldDB" id="A0A8H3YKQ0"/>
<name>A0A8H3YKQ0_VENIN</name>